<dbReference type="AlphaFoldDB" id="A0A426Z1D0"/>
<name>A0A426Z1D0_ENSVE</name>
<organism evidence="1 2">
    <name type="scientific">Ensete ventricosum</name>
    <name type="common">Abyssinian banana</name>
    <name type="synonym">Musa ensete</name>
    <dbReference type="NCBI Taxonomy" id="4639"/>
    <lineage>
        <taxon>Eukaryota</taxon>
        <taxon>Viridiplantae</taxon>
        <taxon>Streptophyta</taxon>
        <taxon>Embryophyta</taxon>
        <taxon>Tracheophyta</taxon>
        <taxon>Spermatophyta</taxon>
        <taxon>Magnoliopsida</taxon>
        <taxon>Liliopsida</taxon>
        <taxon>Zingiberales</taxon>
        <taxon>Musaceae</taxon>
        <taxon>Ensete</taxon>
    </lineage>
</organism>
<gene>
    <name evidence="1" type="ORF">B296_00041861</name>
</gene>
<protein>
    <submittedName>
        <fullName evidence="1">Uncharacterized protein</fullName>
    </submittedName>
</protein>
<sequence>MPDLSSLLLGSVGGCHRGCSAQGRFDSSHLPATSISAAMYWCVRCSISGSIAGGRSLKAMVGLGRALAKKFNSNSFVNRSNEDIEAGLRREYQTIRCQSWGCFAPDRKSSFATELVQQSGRLHGLPQPGVMVALPRVGSPGPCALVRPGSSQHKGGARLEGRNPRVRLGSRLLVRCSRVGLTAKSCKKVRSSGVPDVTSPMVKLVWLSNSPSPLRRGAGAFIVKATRHPYLRSLLRMLLTMPSYFIVASVVLTARRAACSLPLGSVGLALLTPVRSSYDR</sequence>
<dbReference type="EMBL" id="AMZH03009005">
    <property type="protein sequence ID" value="RRT57783.1"/>
    <property type="molecule type" value="Genomic_DNA"/>
</dbReference>
<evidence type="ECO:0000313" key="1">
    <source>
        <dbReference type="EMBL" id="RRT57783.1"/>
    </source>
</evidence>
<comment type="caution">
    <text evidence="1">The sequence shown here is derived from an EMBL/GenBank/DDBJ whole genome shotgun (WGS) entry which is preliminary data.</text>
</comment>
<accession>A0A426Z1D0</accession>
<proteinExistence type="predicted"/>
<reference evidence="1 2" key="1">
    <citation type="journal article" date="2014" name="Agronomy (Basel)">
        <title>A Draft Genome Sequence for Ensete ventricosum, the Drought-Tolerant Tree Against Hunger.</title>
        <authorList>
            <person name="Harrison J."/>
            <person name="Moore K.A."/>
            <person name="Paszkiewicz K."/>
            <person name="Jones T."/>
            <person name="Grant M."/>
            <person name="Ambacheew D."/>
            <person name="Muzemil S."/>
            <person name="Studholme D.J."/>
        </authorList>
    </citation>
    <scope>NUCLEOTIDE SEQUENCE [LARGE SCALE GENOMIC DNA]</scope>
</reference>
<dbReference type="Proteomes" id="UP000287651">
    <property type="component" value="Unassembled WGS sequence"/>
</dbReference>
<evidence type="ECO:0000313" key="2">
    <source>
        <dbReference type="Proteomes" id="UP000287651"/>
    </source>
</evidence>